<name>A0A315XM85_9EURY</name>
<organism evidence="10 11">
    <name type="scientific">Methanobrevibacter thaueri</name>
    <dbReference type="NCBI Taxonomy" id="190975"/>
    <lineage>
        <taxon>Archaea</taxon>
        <taxon>Methanobacteriati</taxon>
        <taxon>Methanobacteriota</taxon>
        <taxon>Methanomada group</taxon>
        <taxon>Methanobacteria</taxon>
        <taxon>Methanobacteriales</taxon>
        <taxon>Methanobacteriaceae</taxon>
        <taxon>Methanobrevibacter</taxon>
    </lineage>
</organism>
<dbReference type="HAMAP" id="MF_02115">
    <property type="entry name" value="FAD_synth_arch"/>
    <property type="match status" value="1"/>
</dbReference>
<comment type="subunit">
    <text evidence="8">Homodimer.</text>
</comment>
<dbReference type="InterPro" id="IPR024902">
    <property type="entry name" value="FAD_synth_RibL"/>
</dbReference>
<dbReference type="SUPFAM" id="SSF52374">
    <property type="entry name" value="Nucleotidylyl transferase"/>
    <property type="match status" value="1"/>
</dbReference>
<evidence type="ECO:0000256" key="1">
    <source>
        <dbReference type="ARBA" id="ARBA00022630"/>
    </source>
</evidence>
<evidence type="ECO:0000256" key="3">
    <source>
        <dbReference type="ARBA" id="ARBA00022679"/>
    </source>
</evidence>
<comment type="cofactor">
    <cofactor evidence="8">
        <name>a divalent metal cation</name>
        <dbReference type="ChEBI" id="CHEBI:60240"/>
    </cofactor>
</comment>
<keyword evidence="11" id="KW-1185">Reference proteome</keyword>
<keyword evidence="5 8" id="KW-0547">Nucleotide-binding</keyword>
<dbReference type="PANTHER" id="PTHR43793:SF1">
    <property type="entry name" value="FAD SYNTHASE"/>
    <property type="match status" value="1"/>
</dbReference>
<evidence type="ECO:0000256" key="5">
    <source>
        <dbReference type="ARBA" id="ARBA00022741"/>
    </source>
</evidence>
<feature type="binding site" evidence="8">
    <location>
        <position position="96"/>
    </location>
    <ligand>
        <name>ATP</name>
        <dbReference type="ChEBI" id="CHEBI:30616"/>
    </ligand>
</feature>
<dbReference type="AlphaFoldDB" id="A0A315XM85"/>
<dbReference type="GO" id="GO:0046444">
    <property type="term" value="P:FMN metabolic process"/>
    <property type="evidence" value="ECO:0007669"/>
    <property type="project" value="UniProtKB-UniRule"/>
</dbReference>
<dbReference type="GO" id="GO:0005524">
    <property type="term" value="F:ATP binding"/>
    <property type="evidence" value="ECO:0007669"/>
    <property type="project" value="UniProtKB-UniRule"/>
</dbReference>
<sequence>MKIMATGTFDILHPGHGVYLEESRKLGGEDAELYVVVARDATVERRKREAVVGEDQRLELIKMLKPVTDAFLGDANGDVFKIVREIDPDIITVGADQNHDIDKLQAALDKRGLKAKAVRIEKYRDCELDSSCKIIRKIQHTDFKGKIMDHCED</sequence>
<evidence type="ECO:0000313" key="10">
    <source>
        <dbReference type="EMBL" id="PWB86856.1"/>
    </source>
</evidence>
<gene>
    <name evidence="10" type="primary">hldE</name>
    <name evidence="8" type="synonym">ribL</name>
    <name evidence="10" type="ORF">MBBTH_12700</name>
</gene>
<dbReference type="RefSeq" id="WP_243409742.1">
    <property type="nucleotide sequence ID" value="NZ_JBGUNC010000050.1"/>
</dbReference>
<comment type="caution">
    <text evidence="10">The sequence shown here is derived from an EMBL/GenBank/DDBJ whole genome shotgun (WGS) entry which is preliminary data.</text>
</comment>
<dbReference type="Gene3D" id="3.40.50.620">
    <property type="entry name" value="HUPs"/>
    <property type="match status" value="1"/>
</dbReference>
<protein>
    <recommendedName>
        <fullName evidence="8">FAD synthase</fullName>
        <ecNumber evidence="8">2.7.7.2</ecNumber>
    </recommendedName>
    <alternativeName>
        <fullName evidence="8">FMN adenylyltransferase</fullName>
    </alternativeName>
    <alternativeName>
        <fullName evidence="8">Flavin adenine dinucleotide synthase</fullName>
    </alternativeName>
</protein>
<evidence type="ECO:0000259" key="9">
    <source>
        <dbReference type="Pfam" id="PF01467"/>
    </source>
</evidence>
<keyword evidence="7 8" id="KW-0067">ATP-binding</keyword>
<evidence type="ECO:0000313" key="11">
    <source>
        <dbReference type="Proteomes" id="UP000251717"/>
    </source>
</evidence>
<dbReference type="Pfam" id="PF01467">
    <property type="entry name" value="CTP_transf_like"/>
    <property type="match status" value="1"/>
</dbReference>
<comment type="similarity">
    <text evidence="8">Belongs to the archaeal FAD synthase family.</text>
</comment>
<dbReference type="InterPro" id="IPR014729">
    <property type="entry name" value="Rossmann-like_a/b/a_fold"/>
</dbReference>
<evidence type="ECO:0000256" key="8">
    <source>
        <dbReference type="HAMAP-Rule" id="MF_02115"/>
    </source>
</evidence>
<feature type="binding site" evidence="8">
    <location>
        <begin position="13"/>
        <end position="16"/>
    </location>
    <ligand>
        <name>ATP</name>
        <dbReference type="ChEBI" id="CHEBI:30616"/>
    </ligand>
</feature>
<keyword evidence="3 8" id="KW-0808">Transferase</keyword>
<proteinExistence type="inferred from homology"/>
<dbReference type="InterPro" id="IPR004821">
    <property type="entry name" value="Cyt_trans-like"/>
</dbReference>
<dbReference type="Proteomes" id="UP000251717">
    <property type="component" value="Unassembled WGS sequence"/>
</dbReference>
<keyword evidence="4 8" id="KW-0548">Nucleotidyltransferase</keyword>
<keyword evidence="6 8" id="KW-0274">FAD</keyword>
<keyword evidence="2 8" id="KW-0288">FMN</keyword>
<evidence type="ECO:0000256" key="7">
    <source>
        <dbReference type="ARBA" id="ARBA00022840"/>
    </source>
</evidence>
<keyword evidence="1 8" id="KW-0285">Flavoprotein</keyword>
<dbReference type="PANTHER" id="PTHR43793">
    <property type="entry name" value="FAD SYNTHASE"/>
    <property type="match status" value="1"/>
</dbReference>
<evidence type="ECO:0000256" key="6">
    <source>
        <dbReference type="ARBA" id="ARBA00022827"/>
    </source>
</evidence>
<evidence type="ECO:0000256" key="4">
    <source>
        <dbReference type="ARBA" id="ARBA00022695"/>
    </source>
</evidence>
<dbReference type="InterPro" id="IPR050385">
    <property type="entry name" value="Archaeal_FAD_synthase"/>
</dbReference>
<comment type="catalytic activity">
    <reaction evidence="8">
        <text>FMN + ATP + H(+) = FAD + diphosphate</text>
        <dbReference type="Rhea" id="RHEA:17237"/>
        <dbReference type="ChEBI" id="CHEBI:15378"/>
        <dbReference type="ChEBI" id="CHEBI:30616"/>
        <dbReference type="ChEBI" id="CHEBI:33019"/>
        <dbReference type="ChEBI" id="CHEBI:57692"/>
        <dbReference type="ChEBI" id="CHEBI:58210"/>
        <dbReference type="EC" id="2.7.7.2"/>
    </reaction>
</comment>
<dbReference type="UniPathway" id="UPA00277">
    <property type="reaction ID" value="UER00407"/>
</dbReference>
<evidence type="ECO:0000256" key="2">
    <source>
        <dbReference type="ARBA" id="ARBA00022643"/>
    </source>
</evidence>
<dbReference type="GO" id="GO:0003919">
    <property type="term" value="F:FMN adenylyltransferase activity"/>
    <property type="evidence" value="ECO:0007669"/>
    <property type="project" value="UniProtKB-UniRule"/>
</dbReference>
<dbReference type="EC" id="2.7.7.2" evidence="8"/>
<dbReference type="EMBL" id="MZGS01000023">
    <property type="protein sequence ID" value="PWB86856.1"/>
    <property type="molecule type" value="Genomic_DNA"/>
</dbReference>
<comment type="function">
    <text evidence="8">Catalyzes the transfer of the AMP portion of ATP to flavin mononucleotide (FMN) to produce flavin adenine dinucleotide (FAD) coenzyme.</text>
</comment>
<feature type="binding site" evidence="8">
    <location>
        <position position="123"/>
    </location>
    <ligand>
        <name>ATP</name>
        <dbReference type="ChEBI" id="CHEBI:30616"/>
    </ligand>
</feature>
<dbReference type="GO" id="GO:0006747">
    <property type="term" value="P:FAD biosynthetic process"/>
    <property type="evidence" value="ECO:0007669"/>
    <property type="project" value="UniProtKB-UniRule"/>
</dbReference>
<dbReference type="NCBIfam" id="TIGR00125">
    <property type="entry name" value="cyt_tran_rel"/>
    <property type="match status" value="1"/>
</dbReference>
<reference evidence="10 11" key="1">
    <citation type="submission" date="2017-03" db="EMBL/GenBank/DDBJ databases">
        <title>Genome sequence of Methanobrevibacter thaueri.</title>
        <authorList>
            <person name="Poehlein A."/>
            <person name="Seedorf H."/>
            <person name="Daniel R."/>
        </authorList>
    </citation>
    <scope>NUCLEOTIDE SEQUENCE [LARGE SCALE GENOMIC DNA]</scope>
    <source>
        <strain evidence="10 11">DSM 11995</strain>
    </source>
</reference>
<feature type="binding site" evidence="8">
    <location>
        <begin position="8"/>
        <end position="9"/>
    </location>
    <ligand>
        <name>ATP</name>
        <dbReference type="ChEBI" id="CHEBI:30616"/>
    </ligand>
</feature>
<feature type="domain" description="Cytidyltransferase-like" evidence="9">
    <location>
        <begin position="5"/>
        <end position="136"/>
    </location>
</feature>
<accession>A0A315XM85</accession>
<comment type="pathway">
    <text evidence="8">Cofactor biosynthesis; FAD biosynthesis; FAD from FMN: step 1/1.</text>
</comment>